<dbReference type="PANTHER" id="PTHR40661">
    <property type="match status" value="1"/>
</dbReference>
<evidence type="ECO:0000313" key="6">
    <source>
        <dbReference type="Proteomes" id="UP000245926"/>
    </source>
</evidence>
<dbReference type="InterPro" id="IPR036286">
    <property type="entry name" value="LexA/Signal_pep-like_sf"/>
</dbReference>
<sequence length="278" mass="30645">MKKLARLAHSERDKGHLPIMSMGICHIGDGQKGGHSPTMLDNAVRRRLEEEMLAQGREMKELSLAAGLGETYVRDALKRGRGKLENLVKVAAVLGKPPEWILGFTHVSDVHASGGNAQTRKDAVIRNVLQHIGGPKELSFDTAPAYGPPLDVIGVVKGGDDGRLVYNGQVIETIPRPPILENVEDAYATYVAGDSMRPRFKEGEKVWVHPHRPARRGDDVVVQLYPEQEGDAPEGYIKEFVRYSGSKLVLYQHNPKGEIEIDRKLVKSIHVIVGSLFA</sequence>
<keyword evidence="2" id="KW-0238">DNA-binding</keyword>
<dbReference type="SUPFAM" id="SSF51306">
    <property type="entry name" value="LexA/Signal peptidase"/>
    <property type="match status" value="1"/>
</dbReference>
<protein>
    <recommendedName>
        <fullName evidence="4">HTH cro/C1-type domain-containing protein</fullName>
    </recommendedName>
</protein>
<dbReference type="KEGG" id="mets:DK389_24885"/>
<evidence type="ECO:0000313" key="5">
    <source>
        <dbReference type="EMBL" id="AWN43135.1"/>
    </source>
</evidence>
<dbReference type="AlphaFoldDB" id="A0A2U8WAF7"/>
<dbReference type="GO" id="GO:0003677">
    <property type="term" value="F:DNA binding"/>
    <property type="evidence" value="ECO:0007669"/>
    <property type="project" value="UniProtKB-KW"/>
</dbReference>
<feature type="domain" description="HTH cro/C1-type" evidence="4">
    <location>
        <begin position="48"/>
        <end position="101"/>
    </location>
</feature>
<dbReference type="Pfam" id="PF00717">
    <property type="entry name" value="Peptidase_S24"/>
    <property type="match status" value="1"/>
</dbReference>
<evidence type="ECO:0000259" key="4">
    <source>
        <dbReference type="PROSITE" id="PS50943"/>
    </source>
</evidence>
<dbReference type="Proteomes" id="UP000245926">
    <property type="component" value="Chromosome"/>
</dbReference>
<evidence type="ECO:0000256" key="2">
    <source>
        <dbReference type="ARBA" id="ARBA00023125"/>
    </source>
</evidence>
<dbReference type="SMART" id="SM00530">
    <property type="entry name" value="HTH_XRE"/>
    <property type="match status" value="1"/>
</dbReference>
<evidence type="ECO:0000256" key="1">
    <source>
        <dbReference type="ARBA" id="ARBA00023015"/>
    </source>
</evidence>
<keyword evidence="1" id="KW-0805">Transcription regulation</keyword>
<proteinExistence type="predicted"/>
<keyword evidence="6" id="KW-1185">Reference proteome</keyword>
<accession>A0A2U8WAF7</accession>
<dbReference type="InterPro" id="IPR039418">
    <property type="entry name" value="LexA-like"/>
</dbReference>
<name>A0A2U8WAF7_9HYPH</name>
<dbReference type="CDD" id="cd06529">
    <property type="entry name" value="S24_LexA-like"/>
    <property type="match status" value="1"/>
</dbReference>
<dbReference type="PANTHER" id="PTHR40661:SF3">
    <property type="entry name" value="FELS-1 PROPHAGE TRANSCRIPTIONAL REGULATOR"/>
    <property type="match status" value="1"/>
</dbReference>
<evidence type="ECO:0000256" key="3">
    <source>
        <dbReference type="ARBA" id="ARBA00023163"/>
    </source>
</evidence>
<keyword evidence="3" id="KW-0804">Transcription</keyword>
<dbReference type="Gene3D" id="2.10.109.10">
    <property type="entry name" value="Umud Fragment, subunit A"/>
    <property type="match status" value="1"/>
</dbReference>
<dbReference type="EMBL" id="CP029550">
    <property type="protein sequence ID" value="AWN43135.1"/>
    <property type="molecule type" value="Genomic_DNA"/>
</dbReference>
<dbReference type="InterPro" id="IPR001387">
    <property type="entry name" value="Cro/C1-type_HTH"/>
</dbReference>
<dbReference type="OrthoDB" id="528805at2"/>
<gene>
    <name evidence="5" type="ORF">DK389_24885</name>
</gene>
<organism evidence="5 6">
    <name type="scientific">Methylobacterium durans</name>
    <dbReference type="NCBI Taxonomy" id="2202825"/>
    <lineage>
        <taxon>Bacteria</taxon>
        <taxon>Pseudomonadati</taxon>
        <taxon>Pseudomonadota</taxon>
        <taxon>Alphaproteobacteria</taxon>
        <taxon>Hyphomicrobiales</taxon>
        <taxon>Methylobacteriaceae</taxon>
        <taxon>Methylobacterium</taxon>
    </lineage>
</organism>
<dbReference type="PROSITE" id="PS50943">
    <property type="entry name" value="HTH_CROC1"/>
    <property type="match status" value="1"/>
</dbReference>
<dbReference type="InterPro" id="IPR015927">
    <property type="entry name" value="Peptidase_S24_S26A/B/C"/>
</dbReference>
<reference evidence="6" key="1">
    <citation type="submission" date="2018-05" db="EMBL/GenBank/DDBJ databases">
        <title>Complete Genome Sequence of Methylobacterium sp. 17SD2-17.</title>
        <authorList>
            <person name="Srinivasan S."/>
        </authorList>
    </citation>
    <scope>NUCLEOTIDE SEQUENCE [LARGE SCALE GENOMIC DNA]</scope>
    <source>
        <strain evidence="6">17SD2-17</strain>
    </source>
</reference>